<dbReference type="InterPro" id="IPR053772">
    <property type="entry name" value="At1g61320/At1g61330-like"/>
</dbReference>
<proteinExistence type="predicted"/>
<dbReference type="Proteomes" id="UP000224567">
    <property type="component" value="Unassembled WGS sequence"/>
</dbReference>
<evidence type="ECO:0000256" key="1">
    <source>
        <dbReference type="SAM" id="MobiDB-lite"/>
    </source>
</evidence>
<gene>
    <name evidence="2" type="ORF">CQW23_22845</name>
</gene>
<dbReference type="Gene3D" id="3.80.10.10">
    <property type="entry name" value="Ribonuclease Inhibitor"/>
    <property type="match status" value="1"/>
</dbReference>
<evidence type="ECO:0000313" key="2">
    <source>
        <dbReference type="EMBL" id="PHT39272.1"/>
    </source>
</evidence>
<feature type="region of interest" description="Disordered" evidence="1">
    <location>
        <begin position="41"/>
        <end position="70"/>
    </location>
</feature>
<dbReference type="SUPFAM" id="SSF143430">
    <property type="entry name" value="TTP0101/SSO1404-like"/>
    <property type="match status" value="1"/>
</dbReference>
<dbReference type="STRING" id="33114.A0A2G2W217"/>
<comment type="caution">
    <text evidence="2">The sequence shown here is derived from an EMBL/GenBank/DDBJ whole genome shotgun (WGS) entry which is preliminary data.</text>
</comment>
<accession>A0A2G2W217</accession>
<dbReference type="PANTHER" id="PTHR34145">
    <property type="entry name" value="OS02G0105600 PROTEIN"/>
    <property type="match status" value="1"/>
</dbReference>
<dbReference type="InterPro" id="IPR032675">
    <property type="entry name" value="LRR_dom_sf"/>
</dbReference>
<reference evidence="2 3" key="1">
    <citation type="journal article" date="2017" name="Genome Biol.">
        <title>New reference genome sequences of hot pepper reveal the massive evolution of plant disease-resistance genes by retroduplication.</title>
        <authorList>
            <person name="Kim S."/>
            <person name="Park J."/>
            <person name="Yeom S.I."/>
            <person name="Kim Y.M."/>
            <person name="Seo E."/>
            <person name="Kim K.T."/>
            <person name="Kim M.S."/>
            <person name="Lee J.M."/>
            <person name="Cheong K."/>
            <person name="Shin H.S."/>
            <person name="Kim S.B."/>
            <person name="Han K."/>
            <person name="Lee J."/>
            <person name="Park M."/>
            <person name="Lee H.A."/>
            <person name="Lee H.Y."/>
            <person name="Lee Y."/>
            <person name="Oh S."/>
            <person name="Lee J.H."/>
            <person name="Choi E."/>
            <person name="Choi E."/>
            <person name="Lee S.E."/>
            <person name="Jeon J."/>
            <person name="Kim H."/>
            <person name="Choi G."/>
            <person name="Song H."/>
            <person name="Lee J."/>
            <person name="Lee S.C."/>
            <person name="Kwon J.K."/>
            <person name="Lee H.Y."/>
            <person name="Koo N."/>
            <person name="Hong Y."/>
            <person name="Kim R.W."/>
            <person name="Kang W.H."/>
            <person name="Huh J.H."/>
            <person name="Kang B.C."/>
            <person name="Yang T.J."/>
            <person name="Lee Y.H."/>
            <person name="Bennetzen J.L."/>
            <person name="Choi D."/>
        </authorList>
    </citation>
    <scope>NUCLEOTIDE SEQUENCE [LARGE SCALE GENOMIC DNA]</scope>
    <source>
        <strain evidence="3">cv. PBC81</strain>
    </source>
</reference>
<name>A0A2G2W217_CAPBA</name>
<protein>
    <submittedName>
        <fullName evidence="2">Uncharacterized protein</fullName>
    </submittedName>
</protein>
<sequence>MMYNGKSRHIRRRHNTIRELLSSGIITIDYVKSKDNVSDPLTKGLSREGVERTSKGMGLRPRTSQHGDDYRNGNMKIVDDIMERYRDGKIPIEKFHISDSIFRTEDFHLIGKWLDIALQNGVKDLVFERIHRYQNGVNDLSFARVHRYQLYPVPIFKILAAKSLRELVLSDCDLMHVSLSSGVVNCHSLRKLSLINTHLVGNMLQNLFNSCPLRELVLSDCDLMHVSLSSGVVNCHSLRKLSLINTHLDGNMLQNLLNSCPLIVTYIQEYCSGLEKIELLNLQKIKSVSIKTRGGQSCLLKSKHQLLNTCLIMNLSSRSQSLKVLKIKWCRDVPTELVVSNLVSLEYMGYQIPELKTAGKSSQLKHSKIAFHCYDILNTAWFFKLRKFLSNSVSWSQISLYFCVCNEINMEDLQLDHVGPNPKVDIFNVNIHLLRKECPSFVDALIWSC</sequence>
<feature type="compositionally biased region" description="Basic and acidic residues" evidence="1">
    <location>
        <begin position="45"/>
        <end position="54"/>
    </location>
</feature>
<dbReference type="AlphaFoldDB" id="A0A2G2W217"/>
<organism evidence="2 3">
    <name type="scientific">Capsicum baccatum</name>
    <name type="common">Peruvian pepper</name>
    <dbReference type="NCBI Taxonomy" id="33114"/>
    <lineage>
        <taxon>Eukaryota</taxon>
        <taxon>Viridiplantae</taxon>
        <taxon>Streptophyta</taxon>
        <taxon>Embryophyta</taxon>
        <taxon>Tracheophyta</taxon>
        <taxon>Spermatophyta</taxon>
        <taxon>Magnoliopsida</taxon>
        <taxon>eudicotyledons</taxon>
        <taxon>Gunneridae</taxon>
        <taxon>Pentapetalae</taxon>
        <taxon>asterids</taxon>
        <taxon>lamiids</taxon>
        <taxon>Solanales</taxon>
        <taxon>Solanaceae</taxon>
        <taxon>Solanoideae</taxon>
        <taxon>Capsiceae</taxon>
        <taxon>Capsicum</taxon>
    </lineage>
</organism>
<dbReference type="PANTHER" id="PTHR34145:SF68">
    <property type="entry name" value="FBD DOMAIN-CONTAINING PROTEIN"/>
    <property type="match status" value="1"/>
</dbReference>
<dbReference type="OrthoDB" id="1534647at2759"/>
<evidence type="ECO:0000313" key="3">
    <source>
        <dbReference type="Proteomes" id="UP000224567"/>
    </source>
</evidence>
<dbReference type="EMBL" id="MLFT02000009">
    <property type="protein sequence ID" value="PHT39272.1"/>
    <property type="molecule type" value="Genomic_DNA"/>
</dbReference>
<reference evidence="3" key="2">
    <citation type="journal article" date="2017" name="J. Anim. Genet.">
        <title>Multiple reference genome sequences of hot pepper reveal the massive evolution of plant disease resistance genes by retroduplication.</title>
        <authorList>
            <person name="Kim S."/>
            <person name="Park J."/>
            <person name="Yeom S.-I."/>
            <person name="Kim Y.-M."/>
            <person name="Seo E."/>
            <person name="Kim K.-T."/>
            <person name="Kim M.-S."/>
            <person name="Lee J.M."/>
            <person name="Cheong K."/>
            <person name="Shin H.-S."/>
            <person name="Kim S.-B."/>
            <person name="Han K."/>
            <person name="Lee J."/>
            <person name="Park M."/>
            <person name="Lee H.-A."/>
            <person name="Lee H.-Y."/>
            <person name="Lee Y."/>
            <person name="Oh S."/>
            <person name="Lee J.H."/>
            <person name="Choi E."/>
            <person name="Choi E."/>
            <person name="Lee S.E."/>
            <person name="Jeon J."/>
            <person name="Kim H."/>
            <person name="Choi G."/>
            <person name="Song H."/>
            <person name="Lee J."/>
            <person name="Lee S.-C."/>
            <person name="Kwon J.-K."/>
            <person name="Lee H.-Y."/>
            <person name="Koo N."/>
            <person name="Hong Y."/>
            <person name="Kim R.W."/>
            <person name="Kang W.-H."/>
            <person name="Huh J.H."/>
            <person name="Kang B.-C."/>
            <person name="Yang T.-J."/>
            <person name="Lee Y.-H."/>
            <person name="Bennetzen J.L."/>
            <person name="Choi D."/>
        </authorList>
    </citation>
    <scope>NUCLEOTIDE SEQUENCE [LARGE SCALE GENOMIC DNA]</scope>
    <source>
        <strain evidence="3">cv. PBC81</strain>
    </source>
</reference>
<dbReference type="SUPFAM" id="SSF52047">
    <property type="entry name" value="RNI-like"/>
    <property type="match status" value="1"/>
</dbReference>
<keyword evidence="3" id="KW-1185">Reference proteome</keyword>